<dbReference type="RefSeq" id="WP_181609870.1">
    <property type="nucleotide sequence ID" value="NZ_BAABAM010000012.1"/>
</dbReference>
<protein>
    <submittedName>
        <fullName evidence="1">Uncharacterized protein</fullName>
    </submittedName>
</protein>
<evidence type="ECO:0000313" key="2">
    <source>
        <dbReference type="Proteomes" id="UP000530928"/>
    </source>
</evidence>
<name>A0A7W0CH77_9ACTN</name>
<proteinExistence type="predicted"/>
<reference evidence="1 2" key="1">
    <citation type="submission" date="2020-07" db="EMBL/GenBank/DDBJ databases">
        <title>Genomic Encyclopedia of Type Strains, Phase IV (KMG-IV): sequencing the most valuable type-strain genomes for metagenomic binning, comparative biology and taxonomic classification.</title>
        <authorList>
            <person name="Goeker M."/>
        </authorList>
    </citation>
    <scope>NUCLEOTIDE SEQUENCE [LARGE SCALE GENOMIC DNA]</scope>
    <source>
        <strain evidence="1 2">DSM 45533</strain>
    </source>
</reference>
<gene>
    <name evidence="1" type="ORF">HNR30_002461</name>
</gene>
<dbReference type="AlphaFoldDB" id="A0A7W0CH77"/>
<comment type="caution">
    <text evidence="1">The sequence shown here is derived from an EMBL/GenBank/DDBJ whole genome shotgun (WGS) entry which is preliminary data.</text>
</comment>
<dbReference type="EMBL" id="JACDUR010000002">
    <property type="protein sequence ID" value="MBA2891120.1"/>
    <property type="molecule type" value="Genomic_DNA"/>
</dbReference>
<evidence type="ECO:0000313" key="1">
    <source>
        <dbReference type="EMBL" id="MBA2891120.1"/>
    </source>
</evidence>
<organism evidence="1 2">
    <name type="scientific">Nonomuraea soli</name>
    <dbReference type="NCBI Taxonomy" id="1032476"/>
    <lineage>
        <taxon>Bacteria</taxon>
        <taxon>Bacillati</taxon>
        <taxon>Actinomycetota</taxon>
        <taxon>Actinomycetes</taxon>
        <taxon>Streptosporangiales</taxon>
        <taxon>Streptosporangiaceae</taxon>
        <taxon>Nonomuraea</taxon>
    </lineage>
</organism>
<keyword evidence="2" id="KW-1185">Reference proteome</keyword>
<dbReference type="Proteomes" id="UP000530928">
    <property type="component" value="Unassembled WGS sequence"/>
</dbReference>
<accession>A0A7W0CH77</accession>
<sequence>MGNSNSDGGLLTKPGSRLLEDDFTLTLSEKTLLEATFTIRYAPGAR</sequence>